<name>A0ABZ2FFQ6_9MICO</name>
<reference evidence="1 2" key="1">
    <citation type="submission" date="2022-09" db="EMBL/GenBank/DDBJ databases">
        <title>Complete genome sequence of Janibacter terrae strain COS04-44, PCL-degrading bacteria isolated from oil spilled coast.</title>
        <authorList>
            <person name="Park H."/>
            <person name="Kim J.Y."/>
            <person name="An S.H."/>
            <person name="Lee C.M."/>
            <person name="Weon H.-Y."/>
        </authorList>
    </citation>
    <scope>NUCLEOTIDE SEQUENCE [LARGE SCALE GENOMIC DNA]</scope>
    <source>
        <strain evidence="1 2">COS04-44</strain>
    </source>
</reference>
<dbReference type="Proteomes" id="UP001381003">
    <property type="component" value="Chromosome"/>
</dbReference>
<protein>
    <recommendedName>
        <fullName evidence="3">AbiEi antitoxin C-terminal domain-containing protein</fullName>
    </recommendedName>
</protein>
<evidence type="ECO:0008006" key="3">
    <source>
        <dbReference type="Google" id="ProtNLM"/>
    </source>
</evidence>
<organism evidence="1 2">
    <name type="scientific">Janibacter terrae</name>
    <dbReference type="NCBI Taxonomy" id="103817"/>
    <lineage>
        <taxon>Bacteria</taxon>
        <taxon>Bacillati</taxon>
        <taxon>Actinomycetota</taxon>
        <taxon>Actinomycetes</taxon>
        <taxon>Micrococcales</taxon>
        <taxon>Intrasporangiaceae</taxon>
        <taxon>Janibacter</taxon>
    </lineage>
</organism>
<sequence length="324" mass="35429">MPRPLDLPEPYTAGTFAVAAATRDGAKMSSLRALPNPYRGVRSHVLPTTLTERAEALRLVRSDGFALSHCSAAVLHGLPVPLQCGHDEIHVMSAGSRVRRPGLIGHRGLELRETTEVGGQRATTLVDTWLDLAPLLTLDELVVAGDAVARRLESVAPLVAGSPRARTHRQRVREALRWVRVGSASPMETRSRVLFVRGGLPEPELNVPIFDARGGWLAEGDLVWREARTVGEYQGAVHFQGYRRGDKDLVRRRSLEAEGWVYVDFTKDDYYRRARRVRLVERMAAAVGVQPTRAQLAEVARAPGLLGPAPSRCATARGGSPDAP</sequence>
<accession>A0ABZ2FFQ6</accession>
<evidence type="ECO:0000313" key="2">
    <source>
        <dbReference type="Proteomes" id="UP001381003"/>
    </source>
</evidence>
<dbReference type="RefSeq" id="WP_338538484.1">
    <property type="nucleotide sequence ID" value="NZ_CP104874.1"/>
</dbReference>
<proteinExistence type="predicted"/>
<evidence type="ECO:0000313" key="1">
    <source>
        <dbReference type="EMBL" id="WWF05619.1"/>
    </source>
</evidence>
<dbReference type="EMBL" id="CP104874">
    <property type="protein sequence ID" value="WWF05619.1"/>
    <property type="molecule type" value="Genomic_DNA"/>
</dbReference>
<keyword evidence="2" id="KW-1185">Reference proteome</keyword>
<gene>
    <name evidence="1" type="ORF">N5P18_01735</name>
</gene>